<dbReference type="Proteomes" id="UP000034166">
    <property type="component" value="Unassembled WGS sequence"/>
</dbReference>
<proteinExistence type="predicted"/>
<gene>
    <name evidence="2" type="ORF">WQ57_05365</name>
</gene>
<reference evidence="2 3" key="1">
    <citation type="submission" date="2015-04" db="EMBL/GenBank/DDBJ databases">
        <title>Taxonomic description and genome sequence of Bacillus campisalis sp. nov., a novel member of the genus Bacillus isolated from solar saltern.</title>
        <authorList>
            <person name="Mathan Kumar R."/>
            <person name="Kaur G."/>
            <person name="Kumar A."/>
            <person name="Singh N.K."/>
            <person name="Kaur N."/>
            <person name="Kumar N."/>
            <person name="Mayilraj S."/>
        </authorList>
    </citation>
    <scope>NUCLEOTIDE SEQUENCE [LARGE SCALE GENOMIC DNA]</scope>
    <source>
        <strain evidence="2 3">SA2-6</strain>
    </source>
</reference>
<name>A0A0M2T305_9BACI</name>
<sequence length="109" mass="12741">MGSDEVSSILAKIQSAYPHFKVCDDTLLLWMKMGREMDFSLVMRKLLHHIARSPYPPSIAEIAAYRETENSFLEKNIQWEREGRERIEHDKKSGKRKPVPAWISLQGRK</sequence>
<dbReference type="AlphaFoldDB" id="A0A0M2T305"/>
<dbReference type="EMBL" id="LAYY01000004">
    <property type="protein sequence ID" value="KKK39195.1"/>
    <property type="molecule type" value="Genomic_DNA"/>
</dbReference>
<evidence type="ECO:0000256" key="1">
    <source>
        <dbReference type="SAM" id="MobiDB-lite"/>
    </source>
</evidence>
<feature type="region of interest" description="Disordered" evidence="1">
    <location>
        <begin position="85"/>
        <end position="109"/>
    </location>
</feature>
<keyword evidence="3" id="KW-1185">Reference proteome</keyword>
<evidence type="ECO:0000313" key="3">
    <source>
        <dbReference type="Proteomes" id="UP000034166"/>
    </source>
</evidence>
<protein>
    <submittedName>
        <fullName evidence="2">Uncharacterized protein</fullName>
    </submittedName>
</protein>
<comment type="caution">
    <text evidence="2">The sequence shown here is derived from an EMBL/GenBank/DDBJ whole genome shotgun (WGS) entry which is preliminary data.</text>
</comment>
<organism evidence="2 3">
    <name type="scientific">Mesobacillus campisalis</name>
    <dbReference type="NCBI Taxonomy" id="1408103"/>
    <lineage>
        <taxon>Bacteria</taxon>
        <taxon>Bacillati</taxon>
        <taxon>Bacillota</taxon>
        <taxon>Bacilli</taxon>
        <taxon>Bacillales</taxon>
        <taxon>Bacillaceae</taxon>
        <taxon>Mesobacillus</taxon>
    </lineage>
</organism>
<evidence type="ECO:0000313" key="2">
    <source>
        <dbReference type="EMBL" id="KKK39195.1"/>
    </source>
</evidence>
<dbReference type="RefSeq" id="WP_046522686.1">
    <property type="nucleotide sequence ID" value="NZ_LAYY01000004.1"/>
</dbReference>
<dbReference type="OrthoDB" id="2625859at2"/>
<dbReference type="Gene3D" id="1.10.8.200">
    <property type="entry name" value="Replisome organizer (g39p helicase loader/inhibitor protein)"/>
    <property type="match status" value="1"/>
</dbReference>
<accession>A0A0M2T305</accession>
<dbReference type="PATRIC" id="fig|1408103.3.peg.1204"/>